<evidence type="ECO:0000256" key="10">
    <source>
        <dbReference type="SAM" id="Phobius"/>
    </source>
</evidence>
<keyword evidence="6 10" id="KW-1133">Transmembrane helix</keyword>
<feature type="transmembrane region" description="Helical" evidence="10">
    <location>
        <begin position="371"/>
        <end position="393"/>
    </location>
</feature>
<evidence type="ECO:0000256" key="1">
    <source>
        <dbReference type="ARBA" id="ARBA00004141"/>
    </source>
</evidence>
<comment type="subcellular location">
    <subcellularLocation>
        <location evidence="1">Membrane</location>
        <topology evidence="1">Multi-pass membrane protein</topology>
    </subcellularLocation>
</comment>
<feature type="domain" description="ABC transporter" evidence="11">
    <location>
        <begin position="578"/>
        <end position="812"/>
    </location>
</feature>
<feature type="transmembrane region" description="Helical" evidence="10">
    <location>
        <begin position="18"/>
        <end position="41"/>
    </location>
</feature>
<keyword evidence="14" id="KW-1185">Reference proteome</keyword>
<proteinExistence type="inferred from homology"/>
<evidence type="ECO:0000313" key="14">
    <source>
        <dbReference type="Proteomes" id="UP000244722"/>
    </source>
</evidence>
<feature type="compositionally biased region" description="Low complexity" evidence="9">
    <location>
        <begin position="1222"/>
        <end position="1233"/>
    </location>
</feature>
<reference evidence="13 14" key="1">
    <citation type="submission" date="2017-04" db="EMBL/GenBank/DDBJ databases">
        <title>Draft genome sequence of Tuber borchii Vittad., a whitish edible truffle.</title>
        <authorList>
            <consortium name="DOE Joint Genome Institute"/>
            <person name="Murat C."/>
            <person name="Kuo A."/>
            <person name="Barry K.W."/>
            <person name="Clum A."/>
            <person name="Dockter R.B."/>
            <person name="Fauchery L."/>
            <person name="Iotti M."/>
            <person name="Kohler A."/>
            <person name="Labutti K."/>
            <person name="Lindquist E.A."/>
            <person name="Lipzen A."/>
            <person name="Ohm R.A."/>
            <person name="Wang M."/>
            <person name="Grigoriev I.V."/>
            <person name="Zambonelli A."/>
            <person name="Martin F.M."/>
        </authorList>
    </citation>
    <scope>NUCLEOTIDE SEQUENCE [LARGE SCALE GENOMIC DNA]</scope>
    <source>
        <strain evidence="13 14">Tbo3840</strain>
    </source>
</reference>
<dbReference type="InterPro" id="IPR039421">
    <property type="entry name" value="Type_1_exporter"/>
</dbReference>
<dbReference type="InterPro" id="IPR027417">
    <property type="entry name" value="P-loop_NTPase"/>
</dbReference>
<feature type="compositionally biased region" description="Basic and acidic residues" evidence="9">
    <location>
        <begin position="837"/>
        <end position="848"/>
    </location>
</feature>
<feature type="region of interest" description="Disordered" evidence="9">
    <location>
        <begin position="815"/>
        <end position="866"/>
    </location>
</feature>
<feature type="region of interest" description="Disordered" evidence="9">
    <location>
        <begin position="1098"/>
        <end position="1338"/>
    </location>
</feature>
<dbReference type="CDD" id="cd18583">
    <property type="entry name" value="ABC_6TM_HMT1"/>
    <property type="match status" value="1"/>
</dbReference>
<dbReference type="SUPFAM" id="SSF90123">
    <property type="entry name" value="ABC transporter transmembrane region"/>
    <property type="match status" value="1"/>
</dbReference>
<feature type="transmembrane region" description="Helical" evidence="10">
    <location>
        <begin position="153"/>
        <end position="169"/>
    </location>
</feature>
<sequence length="1338" mass="147852">MSGTPEAFLKAHRTIHYIYPPLLFIFFVTLQTITFCTLQNLKPSKRVVRRNLMLFLQTAAIATYVLEAILMLAQSLVQKDYFSPEDSILYVLSSVVIWGVIELCLVDNNSPVWYPYCGSWLLSLVTELCLLALPNDDPGQDSGFYKAKVFVEMIRVSFLFALPVSYWGFQRCDNQRSFCGDEESAGLLAANNAVNAPANGTSYGAISNGSAPENMANAEANTRMMKKIEESGNWWVYAKSFSILWKYLWPSEDRRLQASMVMVAFCLLAERGLNALVPHQLGVVTNSLSTGNGAIPWLQVSIYVIFRWLDSGSGIPALHRYLWIPVDQYASRSITTAAYNHVMSLSHDFHTNKKSVEIYSSVRQGRSVNGFIESVLFAVLPMLADLCIAFAYFYYMFNAYMALIVAVVSIVYLYATAKLGATKNQIRRDYNTARIEEANVMCETMSSWTTVSYFNRIEYEQGRYWGAIKNYQKAELNYVLGITFLGVSQSLIFTVGLLGASFLAVYEVSKGNKPVGSFVTLLSYWAQLGSPLAFFANFYRKIQTQMLDAERLLELFQRKPSVVDKPGAQEFQLKSGEIEFSDVCFAYDPRKPAIKNMSFRVPGGSTVALVGETGGGKTTCLKLLFRFFDVNSGSIKIDDQDIRGVTLWSLRENMGVVPQDPQLFNDTLMMNLKYANFDATDEQVYAACRAAAIHDKILGFPDGYSTKVGEHGVKLSGGELQRIAIARAILKNPKIVLLDEATSMVDMETERSIQRAFHELASNRTMFVIAHRLSTIMNANLIIVIKDGEIVEKGSHEELISAGGKYFQLWSKQLKNEQPKPSPGRPTELNYVNDLSPRSREQELKKVSGESGAVPCPKPSLDDHPKPKTEGVLVANALHIPTPVLENGEVLSNLQSGLDADRISKSLSNRQNFVTFATEVSRSDSQSEARISSAQGGLKDFGSAVNSEKQYMDLRHQVVPRAPSSLKPDAQEFVPNEFTSKGYAPESTSDGTIVANRTGGPLISRESKNGVVLGALTDVMPFSDQSGNVETEKEGDVHDQNGVGVDRIQALQEKIGRVLKSSEAKVQEMEEGRGSQILSVEGKGLGASKTSRIYITVPNVNDGGNQCAIDTENYPASPTESHGELQPEPKKKRRRNRRRSNRSKSTEEGDSMVNGGYCEKTQEAPLNESPSLPSMKNISPRPWKGEFPPALDGNGSIDKKQKHRSPGGLKTSNTKAEVEKAITSLSTLSQTISGEELSKKFKGKNGISSASESSFRAALKEDLRPKSGDGEHMVSLPKPVEHPTPISSVASRNTLREQNRRRSWGKSTALKGSWRRSDRDGRNEDTDAAQGTGLTDGA</sequence>
<dbReference type="OrthoDB" id="6500128at2759"/>
<dbReference type="STRING" id="42251.A0A2T6ZKA2"/>
<evidence type="ECO:0000259" key="11">
    <source>
        <dbReference type="PROSITE" id="PS50893"/>
    </source>
</evidence>
<dbReference type="Gene3D" id="3.40.50.300">
    <property type="entry name" value="P-loop containing nucleotide triphosphate hydrolases"/>
    <property type="match status" value="1"/>
</dbReference>
<feature type="transmembrane region" description="Helical" evidence="10">
    <location>
        <begin position="113"/>
        <end position="133"/>
    </location>
</feature>
<dbReference type="InterPro" id="IPR011527">
    <property type="entry name" value="ABC1_TM_dom"/>
</dbReference>
<dbReference type="FunFam" id="3.40.50.300:FF:000287">
    <property type="entry name" value="Multidrug ABC transporter ATP-binding protein"/>
    <property type="match status" value="1"/>
</dbReference>
<evidence type="ECO:0000256" key="5">
    <source>
        <dbReference type="ARBA" id="ARBA00022840"/>
    </source>
</evidence>
<evidence type="ECO:0000256" key="6">
    <source>
        <dbReference type="ARBA" id="ARBA00022989"/>
    </source>
</evidence>
<feature type="transmembrane region" description="Helical" evidence="10">
    <location>
        <begin position="88"/>
        <end position="106"/>
    </location>
</feature>
<dbReference type="GO" id="GO:0140359">
    <property type="term" value="F:ABC-type transporter activity"/>
    <property type="evidence" value="ECO:0007669"/>
    <property type="project" value="InterPro"/>
</dbReference>
<evidence type="ECO:0000256" key="4">
    <source>
        <dbReference type="ARBA" id="ARBA00022741"/>
    </source>
</evidence>
<dbReference type="GO" id="GO:0016887">
    <property type="term" value="F:ATP hydrolysis activity"/>
    <property type="evidence" value="ECO:0007669"/>
    <property type="project" value="InterPro"/>
</dbReference>
<evidence type="ECO:0000259" key="12">
    <source>
        <dbReference type="PROSITE" id="PS50929"/>
    </source>
</evidence>
<keyword evidence="3 10" id="KW-0812">Transmembrane</keyword>
<feature type="compositionally biased region" description="Basic residues" evidence="9">
    <location>
        <begin position="1130"/>
        <end position="1142"/>
    </location>
</feature>
<keyword evidence="4" id="KW-0547">Nucleotide-binding</keyword>
<name>A0A2T6ZKA2_TUBBO</name>
<dbReference type="Proteomes" id="UP000244722">
    <property type="component" value="Unassembled WGS sequence"/>
</dbReference>
<evidence type="ECO:0000256" key="8">
    <source>
        <dbReference type="ARBA" id="ARBA00024363"/>
    </source>
</evidence>
<dbReference type="PANTHER" id="PTHR24221">
    <property type="entry name" value="ATP-BINDING CASSETTE SUB-FAMILY B"/>
    <property type="match status" value="1"/>
</dbReference>
<dbReference type="Gene3D" id="1.20.1560.10">
    <property type="entry name" value="ABC transporter type 1, transmembrane domain"/>
    <property type="match status" value="1"/>
</dbReference>
<gene>
    <name evidence="13" type="ORF">B9Z19DRAFT_1130539</name>
</gene>
<dbReference type="InterPro" id="IPR036640">
    <property type="entry name" value="ABC1_TM_sf"/>
</dbReference>
<evidence type="ECO:0008006" key="15">
    <source>
        <dbReference type="Google" id="ProtNLM"/>
    </source>
</evidence>
<feature type="compositionally biased region" description="Basic and acidic residues" evidence="9">
    <location>
        <begin position="1315"/>
        <end position="1325"/>
    </location>
</feature>
<dbReference type="EMBL" id="NESQ01000209">
    <property type="protein sequence ID" value="PUU75918.1"/>
    <property type="molecule type" value="Genomic_DNA"/>
</dbReference>
<evidence type="ECO:0000256" key="3">
    <source>
        <dbReference type="ARBA" id="ARBA00022692"/>
    </source>
</evidence>
<organism evidence="13 14">
    <name type="scientific">Tuber borchii</name>
    <name type="common">White truffle</name>
    <dbReference type="NCBI Taxonomy" id="42251"/>
    <lineage>
        <taxon>Eukaryota</taxon>
        <taxon>Fungi</taxon>
        <taxon>Dikarya</taxon>
        <taxon>Ascomycota</taxon>
        <taxon>Pezizomycotina</taxon>
        <taxon>Pezizomycetes</taxon>
        <taxon>Pezizales</taxon>
        <taxon>Tuberaceae</taxon>
        <taxon>Tuber</taxon>
    </lineage>
</organism>
<dbReference type="SMART" id="SM00382">
    <property type="entry name" value="AAA"/>
    <property type="match status" value="1"/>
</dbReference>
<dbReference type="Pfam" id="PF00005">
    <property type="entry name" value="ABC_tran"/>
    <property type="match status" value="1"/>
</dbReference>
<dbReference type="SUPFAM" id="SSF52540">
    <property type="entry name" value="P-loop containing nucleoside triphosphate hydrolases"/>
    <property type="match status" value="1"/>
</dbReference>
<dbReference type="Pfam" id="PF00664">
    <property type="entry name" value="ABC_membrane"/>
    <property type="match status" value="1"/>
</dbReference>
<dbReference type="GO" id="GO:0005524">
    <property type="term" value="F:ATP binding"/>
    <property type="evidence" value="ECO:0007669"/>
    <property type="project" value="UniProtKB-KW"/>
</dbReference>
<keyword evidence="7 10" id="KW-0472">Membrane</keyword>
<evidence type="ECO:0000256" key="9">
    <source>
        <dbReference type="SAM" id="MobiDB-lite"/>
    </source>
</evidence>
<dbReference type="PROSITE" id="PS00211">
    <property type="entry name" value="ABC_TRANSPORTER_1"/>
    <property type="match status" value="1"/>
</dbReference>
<evidence type="ECO:0000256" key="7">
    <source>
        <dbReference type="ARBA" id="ARBA00023136"/>
    </source>
</evidence>
<feature type="transmembrane region" description="Helical" evidence="10">
    <location>
        <begin position="478"/>
        <end position="506"/>
    </location>
</feature>
<dbReference type="GO" id="GO:0005774">
    <property type="term" value="C:vacuolar membrane"/>
    <property type="evidence" value="ECO:0007669"/>
    <property type="project" value="TreeGrafter"/>
</dbReference>
<dbReference type="InterPro" id="IPR003439">
    <property type="entry name" value="ABC_transporter-like_ATP-bd"/>
</dbReference>
<dbReference type="PROSITE" id="PS50893">
    <property type="entry name" value="ABC_TRANSPORTER_2"/>
    <property type="match status" value="1"/>
</dbReference>
<feature type="transmembrane region" description="Helical" evidence="10">
    <location>
        <begin position="399"/>
        <end position="417"/>
    </location>
</feature>
<feature type="transmembrane region" description="Helical" evidence="10">
    <location>
        <begin position="53"/>
        <end position="76"/>
    </location>
</feature>
<dbReference type="InterPro" id="IPR003593">
    <property type="entry name" value="AAA+_ATPase"/>
</dbReference>
<protein>
    <recommendedName>
        <fullName evidence="15">P-loop containing nucleoside triphosphate hydrolase protein</fullName>
    </recommendedName>
</protein>
<dbReference type="PROSITE" id="PS50929">
    <property type="entry name" value="ABC_TM1F"/>
    <property type="match status" value="1"/>
</dbReference>
<keyword evidence="2" id="KW-0813">Transport</keyword>
<dbReference type="PANTHER" id="PTHR24221:SF651">
    <property type="entry name" value="HEAVY METAL TOLERANCE PROTEIN"/>
    <property type="match status" value="1"/>
</dbReference>
<evidence type="ECO:0000313" key="13">
    <source>
        <dbReference type="EMBL" id="PUU75918.1"/>
    </source>
</evidence>
<feature type="domain" description="ABC transmembrane type-1" evidence="12">
    <location>
        <begin position="261"/>
        <end position="544"/>
    </location>
</feature>
<feature type="compositionally biased region" description="Basic and acidic residues" evidence="9">
    <location>
        <begin position="1258"/>
        <end position="1272"/>
    </location>
</feature>
<dbReference type="InterPro" id="IPR017871">
    <property type="entry name" value="ABC_transporter-like_CS"/>
</dbReference>
<comment type="similarity">
    <text evidence="8">Belongs to the ABC transporter superfamily. ABCB family. Heavy Metal importer (TC 3.A.1.210) subfamily.</text>
</comment>
<comment type="caution">
    <text evidence="13">The sequence shown here is derived from an EMBL/GenBank/DDBJ whole genome shotgun (WGS) entry which is preliminary data.</text>
</comment>
<keyword evidence="5" id="KW-0067">ATP-binding</keyword>
<feature type="compositionally biased region" description="Polar residues" evidence="9">
    <location>
        <begin position="1168"/>
        <end position="1177"/>
    </location>
</feature>
<evidence type="ECO:0000256" key="2">
    <source>
        <dbReference type="ARBA" id="ARBA00022448"/>
    </source>
</evidence>
<accession>A0A2T6ZKA2</accession>